<protein>
    <submittedName>
        <fullName evidence="12">Polyphenol oxidase family protein</fullName>
    </submittedName>
</protein>
<dbReference type="Gene3D" id="3.60.140.10">
    <property type="entry name" value="CNF1/YfiH-like putative cysteine hydrolases"/>
    <property type="match status" value="1"/>
</dbReference>
<dbReference type="SUPFAM" id="SSF64438">
    <property type="entry name" value="CNF1/YfiH-like putative cysteine hydrolases"/>
    <property type="match status" value="1"/>
</dbReference>
<organism evidence="12 13">
    <name type="scientific">Aquipuribacter nitratireducens</name>
    <dbReference type="NCBI Taxonomy" id="650104"/>
    <lineage>
        <taxon>Bacteria</taxon>
        <taxon>Bacillati</taxon>
        <taxon>Actinomycetota</taxon>
        <taxon>Actinomycetes</taxon>
        <taxon>Micrococcales</taxon>
        <taxon>Intrasporangiaceae</taxon>
        <taxon>Aquipuribacter</taxon>
    </lineage>
</organism>
<reference evidence="13" key="1">
    <citation type="journal article" date="2019" name="Int. J. Syst. Evol. Microbiol.">
        <title>The Global Catalogue of Microorganisms (GCM) 10K type strain sequencing project: providing services to taxonomists for standard genome sequencing and annotation.</title>
        <authorList>
            <consortium name="The Broad Institute Genomics Platform"/>
            <consortium name="The Broad Institute Genome Sequencing Center for Infectious Disease"/>
            <person name="Wu L."/>
            <person name="Ma J."/>
        </authorList>
    </citation>
    <scope>NUCLEOTIDE SEQUENCE [LARGE SCALE GENOMIC DNA]</scope>
    <source>
        <strain evidence="13">CCUG 43114</strain>
    </source>
</reference>
<dbReference type="RefSeq" id="WP_340271294.1">
    <property type="nucleotide sequence ID" value="NZ_JBBEOG010000010.1"/>
</dbReference>
<dbReference type="InterPro" id="IPR011324">
    <property type="entry name" value="Cytotoxic_necrot_fac-like_cat"/>
</dbReference>
<comment type="similarity">
    <text evidence="3">Belongs to the purine nucleoside phosphorylase YfiH/LACC1 family.</text>
</comment>
<keyword evidence="4" id="KW-0808">Transferase</keyword>
<dbReference type="PANTHER" id="PTHR30616:SF2">
    <property type="entry name" value="PURINE NUCLEOSIDE PHOSPHORYLASE LACC1"/>
    <property type="match status" value="1"/>
</dbReference>
<name>A0ABW0GQG8_9MICO</name>
<evidence type="ECO:0000256" key="6">
    <source>
        <dbReference type="ARBA" id="ARBA00022801"/>
    </source>
</evidence>
<comment type="catalytic activity">
    <reaction evidence="1">
        <text>inosine + phosphate = alpha-D-ribose 1-phosphate + hypoxanthine</text>
        <dbReference type="Rhea" id="RHEA:27646"/>
        <dbReference type="ChEBI" id="CHEBI:17368"/>
        <dbReference type="ChEBI" id="CHEBI:17596"/>
        <dbReference type="ChEBI" id="CHEBI:43474"/>
        <dbReference type="ChEBI" id="CHEBI:57720"/>
        <dbReference type="EC" id="2.4.2.1"/>
    </reaction>
    <physiologicalReaction direction="left-to-right" evidence="1">
        <dbReference type="Rhea" id="RHEA:27647"/>
    </physiologicalReaction>
</comment>
<dbReference type="Proteomes" id="UP001596122">
    <property type="component" value="Unassembled WGS sequence"/>
</dbReference>
<comment type="caution">
    <text evidence="12">The sequence shown here is derived from an EMBL/GenBank/DDBJ whole genome shotgun (WGS) entry which is preliminary data.</text>
</comment>
<gene>
    <name evidence="12" type="ORF">ACFPJ6_15750</name>
</gene>
<keyword evidence="7" id="KW-0862">Zinc</keyword>
<evidence type="ECO:0000256" key="8">
    <source>
        <dbReference type="ARBA" id="ARBA00023008"/>
    </source>
</evidence>
<evidence type="ECO:0000256" key="5">
    <source>
        <dbReference type="ARBA" id="ARBA00022723"/>
    </source>
</evidence>
<comment type="catalytic activity">
    <reaction evidence="9">
        <text>adenosine + H2O + H(+) = inosine + NH4(+)</text>
        <dbReference type="Rhea" id="RHEA:24408"/>
        <dbReference type="ChEBI" id="CHEBI:15377"/>
        <dbReference type="ChEBI" id="CHEBI:15378"/>
        <dbReference type="ChEBI" id="CHEBI:16335"/>
        <dbReference type="ChEBI" id="CHEBI:17596"/>
        <dbReference type="ChEBI" id="CHEBI:28938"/>
        <dbReference type="EC" id="3.5.4.4"/>
    </reaction>
    <physiologicalReaction direction="left-to-right" evidence="9">
        <dbReference type="Rhea" id="RHEA:24409"/>
    </physiologicalReaction>
</comment>
<sequence>MSATPGVLHDEVALGAVRLVLTGDVDLGRVDDGAGRTSVARALGVPTERLLLPTQVHGDRVVEATGPWPGPAPEADAVLVRGDRLEAPLAVGVRAADCMPLLLADPDAGVAAAVHVGRRGLQLGIARRAVRALRAAGARRVVARAGPTVCGRCYEVPDALRAEVATAVPEAAATTRIGTPAVDIVAGVRAQLARPADPVLDGGPVALDLAWCRCTLESPDLASHRRDATPRRHAAVVVVDPA</sequence>
<evidence type="ECO:0000256" key="3">
    <source>
        <dbReference type="ARBA" id="ARBA00007353"/>
    </source>
</evidence>
<evidence type="ECO:0000256" key="4">
    <source>
        <dbReference type="ARBA" id="ARBA00022679"/>
    </source>
</evidence>
<proteinExistence type="inferred from homology"/>
<comment type="function">
    <text evidence="2">Purine nucleoside enzyme that catalyzes the phosphorolysis of adenosine and inosine nucleosides, yielding D-ribose 1-phosphate and the respective free bases, adenine and hypoxanthine. Also catalyzes the phosphorolysis of S-methyl-5'-thioadenosine into adenine and S-methyl-5-thio-alpha-D-ribose 1-phosphate. Also has adenosine deaminase activity.</text>
</comment>
<accession>A0ABW0GQG8</accession>
<dbReference type="PANTHER" id="PTHR30616">
    <property type="entry name" value="UNCHARACTERIZED PROTEIN YFIH"/>
    <property type="match status" value="1"/>
</dbReference>
<comment type="catalytic activity">
    <reaction evidence="10">
        <text>adenosine + phosphate = alpha-D-ribose 1-phosphate + adenine</text>
        <dbReference type="Rhea" id="RHEA:27642"/>
        <dbReference type="ChEBI" id="CHEBI:16335"/>
        <dbReference type="ChEBI" id="CHEBI:16708"/>
        <dbReference type="ChEBI" id="CHEBI:43474"/>
        <dbReference type="ChEBI" id="CHEBI:57720"/>
        <dbReference type="EC" id="2.4.2.1"/>
    </reaction>
    <physiologicalReaction direction="left-to-right" evidence="10">
        <dbReference type="Rhea" id="RHEA:27643"/>
    </physiologicalReaction>
</comment>
<evidence type="ECO:0000313" key="12">
    <source>
        <dbReference type="EMBL" id="MFC5382223.1"/>
    </source>
</evidence>
<dbReference type="EMBL" id="JBHSLD010000015">
    <property type="protein sequence ID" value="MFC5382223.1"/>
    <property type="molecule type" value="Genomic_DNA"/>
</dbReference>
<keyword evidence="6" id="KW-0378">Hydrolase</keyword>
<dbReference type="InterPro" id="IPR003730">
    <property type="entry name" value="Cu_polyphenol_OxRdtase"/>
</dbReference>
<evidence type="ECO:0000313" key="13">
    <source>
        <dbReference type="Proteomes" id="UP001596122"/>
    </source>
</evidence>
<evidence type="ECO:0000256" key="7">
    <source>
        <dbReference type="ARBA" id="ARBA00022833"/>
    </source>
</evidence>
<keyword evidence="5" id="KW-0479">Metal-binding</keyword>
<evidence type="ECO:0000256" key="2">
    <source>
        <dbReference type="ARBA" id="ARBA00003215"/>
    </source>
</evidence>
<evidence type="ECO:0000256" key="9">
    <source>
        <dbReference type="ARBA" id="ARBA00047989"/>
    </source>
</evidence>
<evidence type="ECO:0000256" key="10">
    <source>
        <dbReference type="ARBA" id="ARBA00048968"/>
    </source>
</evidence>
<dbReference type="InterPro" id="IPR038371">
    <property type="entry name" value="Cu_polyphenol_OxRdtase_sf"/>
</dbReference>
<dbReference type="CDD" id="cd16833">
    <property type="entry name" value="YfiH"/>
    <property type="match status" value="1"/>
</dbReference>
<dbReference type="Pfam" id="PF02578">
    <property type="entry name" value="Cu-oxidase_4"/>
    <property type="match status" value="1"/>
</dbReference>
<evidence type="ECO:0000256" key="11">
    <source>
        <dbReference type="ARBA" id="ARBA00049893"/>
    </source>
</evidence>
<comment type="catalytic activity">
    <reaction evidence="11">
        <text>S-methyl-5'-thioadenosine + phosphate = 5-(methylsulfanyl)-alpha-D-ribose 1-phosphate + adenine</text>
        <dbReference type="Rhea" id="RHEA:11852"/>
        <dbReference type="ChEBI" id="CHEBI:16708"/>
        <dbReference type="ChEBI" id="CHEBI:17509"/>
        <dbReference type="ChEBI" id="CHEBI:43474"/>
        <dbReference type="ChEBI" id="CHEBI:58533"/>
        <dbReference type="EC" id="2.4.2.28"/>
    </reaction>
    <physiologicalReaction direction="left-to-right" evidence="11">
        <dbReference type="Rhea" id="RHEA:11853"/>
    </physiologicalReaction>
</comment>
<evidence type="ECO:0000256" key="1">
    <source>
        <dbReference type="ARBA" id="ARBA00000553"/>
    </source>
</evidence>
<keyword evidence="8" id="KW-0186">Copper</keyword>
<keyword evidence="13" id="KW-1185">Reference proteome</keyword>